<evidence type="ECO:0000313" key="2">
    <source>
        <dbReference type="Proteomes" id="UP000529795"/>
    </source>
</evidence>
<sequence length="65" mass="6892">MIRTDKGFDATAFMLALSLQLAPSMPTTLPAPPIDADVAWRHYGRLVQVGIATGGRVLDAVRAIG</sequence>
<comment type="caution">
    <text evidence="1">The sequence shown here is derived from an EMBL/GenBank/DDBJ whole genome shotgun (WGS) entry which is preliminary data.</text>
</comment>
<keyword evidence="2" id="KW-1185">Reference proteome</keyword>
<protein>
    <submittedName>
        <fullName evidence="1">Uncharacterized protein</fullName>
    </submittedName>
</protein>
<gene>
    <name evidence="1" type="ORF">GGQ80_002859</name>
</gene>
<evidence type="ECO:0000313" key="1">
    <source>
        <dbReference type="EMBL" id="MBB4154943.1"/>
    </source>
</evidence>
<dbReference type="AlphaFoldDB" id="A0A840F6P1"/>
<dbReference type="EMBL" id="JACIEV010000008">
    <property type="protein sequence ID" value="MBB4154943.1"/>
    <property type="molecule type" value="Genomic_DNA"/>
</dbReference>
<accession>A0A840F6P1</accession>
<proteinExistence type="predicted"/>
<dbReference type="Proteomes" id="UP000529795">
    <property type="component" value="Unassembled WGS sequence"/>
</dbReference>
<reference evidence="1 2" key="1">
    <citation type="submission" date="2020-08" db="EMBL/GenBank/DDBJ databases">
        <title>Genomic Encyclopedia of Type Strains, Phase IV (KMG-IV): sequencing the most valuable type-strain genomes for metagenomic binning, comparative biology and taxonomic classification.</title>
        <authorList>
            <person name="Goeker M."/>
        </authorList>
    </citation>
    <scope>NUCLEOTIDE SEQUENCE [LARGE SCALE GENOMIC DNA]</scope>
    <source>
        <strain evidence="1 2">YC6723</strain>
    </source>
</reference>
<organism evidence="1 2">
    <name type="scientific">Sphingomonas jinjuensis</name>
    <dbReference type="NCBI Taxonomy" id="535907"/>
    <lineage>
        <taxon>Bacteria</taxon>
        <taxon>Pseudomonadati</taxon>
        <taxon>Pseudomonadota</taxon>
        <taxon>Alphaproteobacteria</taxon>
        <taxon>Sphingomonadales</taxon>
        <taxon>Sphingomonadaceae</taxon>
        <taxon>Sphingomonas</taxon>
    </lineage>
</organism>
<dbReference type="RefSeq" id="WP_183985938.1">
    <property type="nucleotide sequence ID" value="NZ_JACIEV010000008.1"/>
</dbReference>
<name>A0A840F6P1_9SPHN</name>